<reference evidence="7 8" key="1">
    <citation type="journal article" date="2010" name="J. Bacteriol.">
        <title>Complete genome sequence of the diesel-degrading Acinetobacter sp. strain DR1.</title>
        <authorList>
            <person name="Jung J."/>
            <person name="Baek J.H."/>
            <person name="Park W."/>
        </authorList>
    </citation>
    <scope>NUCLEOTIDE SEQUENCE [LARGE SCALE GENOMIC DNA]</scope>
    <source>
        <strain evidence="8">JCM 16667 / KCTC 23045 / DR1</strain>
    </source>
</reference>
<evidence type="ECO:0000256" key="5">
    <source>
        <dbReference type="SAM" id="Phobius"/>
    </source>
</evidence>
<feature type="transmembrane region" description="Helical" evidence="5">
    <location>
        <begin position="347"/>
        <end position="375"/>
    </location>
</feature>
<comment type="subcellular location">
    <subcellularLocation>
        <location evidence="1">Membrane</location>
        <topology evidence="1">Multi-pass membrane protein</topology>
    </subcellularLocation>
</comment>
<dbReference type="InterPro" id="IPR020846">
    <property type="entry name" value="MFS_dom"/>
</dbReference>
<dbReference type="Gene3D" id="1.20.1250.20">
    <property type="entry name" value="MFS general substrate transporter like domains"/>
    <property type="match status" value="1"/>
</dbReference>
<keyword evidence="3 5" id="KW-1133">Transmembrane helix</keyword>
<accession>A0AAN0P866</accession>
<dbReference type="InterPro" id="IPR011701">
    <property type="entry name" value="MFS"/>
</dbReference>
<evidence type="ECO:0000259" key="6">
    <source>
        <dbReference type="PROSITE" id="PS50850"/>
    </source>
</evidence>
<gene>
    <name evidence="7" type="ordered locus">AOLE_08730</name>
</gene>
<keyword evidence="4 5" id="KW-0472">Membrane</keyword>
<evidence type="ECO:0000256" key="2">
    <source>
        <dbReference type="ARBA" id="ARBA00022692"/>
    </source>
</evidence>
<dbReference type="GO" id="GO:0005886">
    <property type="term" value="C:plasma membrane"/>
    <property type="evidence" value="ECO:0007669"/>
    <property type="project" value="TreeGrafter"/>
</dbReference>
<protein>
    <submittedName>
        <fullName evidence="7">Major facilitator superfamily (MFS) permease</fullName>
    </submittedName>
</protein>
<dbReference type="EMBL" id="CP002080">
    <property type="protein sequence ID" value="ADI90635.1"/>
    <property type="molecule type" value="Genomic_DNA"/>
</dbReference>
<feature type="transmembrane region" description="Helical" evidence="5">
    <location>
        <begin position="179"/>
        <end position="199"/>
    </location>
</feature>
<dbReference type="KEGG" id="acd:AOLE_08730"/>
<dbReference type="SUPFAM" id="SSF103473">
    <property type="entry name" value="MFS general substrate transporter"/>
    <property type="match status" value="1"/>
</dbReference>
<proteinExistence type="predicted"/>
<feature type="transmembrane region" description="Helical" evidence="5">
    <location>
        <begin position="150"/>
        <end position="173"/>
    </location>
</feature>
<evidence type="ECO:0000256" key="3">
    <source>
        <dbReference type="ARBA" id="ARBA00022989"/>
    </source>
</evidence>
<dbReference type="AlphaFoldDB" id="A0AAN0P866"/>
<name>A0AAN0P866_ACISD</name>
<sequence length="450" mass="48632">MSTSQIQRKDVKSILNENKMGGLQKLILFFCFAIIALDGLDVVVMGLIAPQIIQEWGISAQELAPVLSAALVGLAIGALVSGPLSDKFGRKPVLILSVLGFGIFTLLTAFSTDITHLLIYRFLTGLGAGAAAPNAATLVSEYAADHRRSFSVTVAYCGFSLGAAAGGFLAAWLIPEFGWRSMLILGGVLPLILVPFLYWKMPESITYLVKQSYSQDKIKAILKRLFPQSSFLNQEIYLNEVKTEKSGLGLILSSKYRYGTIMLWISYFMALFLIYLCSSWLPTLIKSNQFTISQAAIVTSFFQIGGPVGSITLGWCMDHYRPRLVLFIAMLIGALATFGLGHFGYDMVLMCIFAWILGFTFNGGAVGLSALATGYYPTSARATGASWMNGIGRFGAILSAFAGAAMISSGMPFSMMFSLLMIPAVLSGFAVLIQGIKTKQSIVQTKTQLS</sequence>
<feature type="transmembrane region" description="Helical" evidence="5">
    <location>
        <begin position="324"/>
        <end position="341"/>
    </location>
</feature>
<feature type="transmembrane region" description="Helical" evidence="5">
    <location>
        <begin position="261"/>
        <end position="281"/>
    </location>
</feature>
<evidence type="ECO:0000313" key="7">
    <source>
        <dbReference type="EMBL" id="ADI90635.1"/>
    </source>
</evidence>
<dbReference type="PROSITE" id="PS50850">
    <property type="entry name" value="MFS"/>
    <property type="match status" value="1"/>
</dbReference>
<dbReference type="PROSITE" id="PS00216">
    <property type="entry name" value="SUGAR_TRANSPORT_1"/>
    <property type="match status" value="1"/>
</dbReference>
<dbReference type="Proteomes" id="UP000000392">
    <property type="component" value="Chromosome"/>
</dbReference>
<dbReference type="PANTHER" id="PTHR23508">
    <property type="entry name" value="CARBOXYLIC ACID TRANSPORTER PROTEIN HOMOLOG"/>
    <property type="match status" value="1"/>
</dbReference>
<dbReference type="InterPro" id="IPR005829">
    <property type="entry name" value="Sugar_transporter_CS"/>
</dbReference>
<organism evidence="7 8">
    <name type="scientific">Acinetobacter oleivorans (strain JCM 16667 / KCTC 23045 / DR1)</name>
    <dbReference type="NCBI Taxonomy" id="436717"/>
    <lineage>
        <taxon>Bacteria</taxon>
        <taxon>Pseudomonadati</taxon>
        <taxon>Pseudomonadota</taxon>
        <taxon>Gammaproteobacteria</taxon>
        <taxon>Moraxellales</taxon>
        <taxon>Moraxellaceae</taxon>
        <taxon>Acinetobacter</taxon>
    </lineage>
</organism>
<feature type="transmembrane region" description="Helical" evidence="5">
    <location>
        <begin position="26"/>
        <end position="48"/>
    </location>
</feature>
<dbReference type="GeneID" id="9382168"/>
<evidence type="ECO:0000256" key="1">
    <source>
        <dbReference type="ARBA" id="ARBA00004141"/>
    </source>
</evidence>
<dbReference type="PANTHER" id="PTHR23508:SF10">
    <property type="entry name" value="CARBOXYLIC ACID TRANSPORTER PROTEIN HOMOLOG"/>
    <property type="match status" value="1"/>
</dbReference>
<dbReference type="InterPro" id="IPR036259">
    <property type="entry name" value="MFS_trans_sf"/>
</dbReference>
<feature type="transmembrane region" description="Helical" evidence="5">
    <location>
        <begin position="63"/>
        <end position="81"/>
    </location>
</feature>
<dbReference type="RefSeq" id="WP_013197723.1">
    <property type="nucleotide sequence ID" value="NC_014259.1"/>
</dbReference>
<dbReference type="GO" id="GO:0046943">
    <property type="term" value="F:carboxylic acid transmembrane transporter activity"/>
    <property type="evidence" value="ECO:0007669"/>
    <property type="project" value="TreeGrafter"/>
</dbReference>
<feature type="transmembrane region" description="Helical" evidence="5">
    <location>
        <begin position="118"/>
        <end position="138"/>
    </location>
</feature>
<feature type="transmembrane region" description="Helical" evidence="5">
    <location>
        <begin position="387"/>
        <end position="407"/>
    </location>
</feature>
<feature type="transmembrane region" description="Helical" evidence="5">
    <location>
        <begin position="93"/>
        <end position="112"/>
    </location>
</feature>
<evidence type="ECO:0000313" key="8">
    <source>
        <dbReference type="Proteomes" id="UP000000392"/>
    </source>
</evidence>
<feature type="transmembrane region" description="Helical" evidence="5">
    <location>
        <begin position="293"/>
        <end position="317"/>
    </location>
</feature>
<dbReference type="PROSITE" id="PS00217">
    <property type="entry name" value="SUGAR_TRANSPORT_2"/>
    <property type="match status" value="1"/>
</dbReference>
<dbReference type="Pfam" id="PF07690">
    <property type="entry name" value="MFS_1"/>
    <property type="match status" value="1"/>
</dbReference>
<evidence type="ECO:0000256" key="4">
    <source>
        <dbReference type="ARBA" id="ARBA00023136"/>
    </source>
</evidence>
<feature type="transmembrane region" description="Helical" evidence="5">
    <location>
        <begin position="413"/>
        <end position="433"/>
    </location>
</feature>
<feature type="domain" description="Major facilitator superfamily (MFS) profile" evidence="6">
    <location>
        <begin position="27"/>
        <end position="439"/>
    </location>
</feature>
<dbReference type="CDD" id="cd17365">
    <property type="entry name" value="MFS_PcaK_like"/>
    <property type="match status" value="1"/>
</dbReference>
<keyword evidence="2 5" id="KW-0812">Transmembrane</keyword>